<gene>
    <name evidence="2" type="ORF">DXD17_04070</name>
</gene>
<dbReference type="NCBIfam" id="TIGR00762">
    <property type="entry name" value="DegV"/>
    <property type="match status" value="1"/>
</dbReference>
<evidence type="ECO:0000313" key="3">
    <source>
        <dbReference type="Proteomes" id="UP000260793"/>
    </source>
</evidence>
<protein>
    <submittedName>
        <fullName evidence="2">DegV family protein</fullName>
    </submittedName>
</protein>
<evidence type="ECO:0000256" key="1">
    <source>
        <dbReference type="ARBA" id="ARBA00023121"/>
    </source>
</evidence>
<dbReference type="RefSeq" id="WP_117687817.1">
    <property type="nucleotide sequence ID" value="NZ_JBGKIH010000002.1"/>
</dbReference>
<dbReference type="Gene3D" id="3.30.1180.10">
    <property type="match status" value="1"/>
</dbReference>
<dbReference type="Proteomes" id="UP000260793">
    <property type="component" value="Unassembled WGS sequence"/>
</dbReference>
<dbReference type="PANTHER" id="PTHR33434:SF2">
    <property type="entry name" value="FATTY ACID-BINDING PROTEIN TM_1468"/>
    <property type="match status" value="1"/>
</dbReference>
<dbReference type="PROSITE" id="PS51482">
    <property type="entry name" value="DEGV"/>
    <property type="match status" value="1"/>
</dbReference>
<accession>A0A3E4LVK9</accession>
<dbReference type="InterPro" id="IPR043168">
    <property type="entry name" value="DegV_C"/>
</dbReference>
<reference evidence="2 3" key="1">
    <citation type="submission" date="2018-08" db="EMBL/GenBank/DDBJ databases">
        <title>A genome reference for cultivated species of the human gut microbiota.</title>
        <authorList>
            <person name="Zou Y."/>
            <person name="Xue W."/>
            <person name="Luo G."/>
        </authorList>
    </citation>
    <scope>NUCLEOTIDE SEQUENCE [LARGE SCALE GENOMIC DNA]</scope>
    <source>
        <strain evidence="2 3">TF11-7</strain>
    </source>
</reference>
<dbReference type="Pfam" id="PF02645">
    <property type="entry name" value="DegV"/>
    <property type="match status" value="1"/>
</dbReference>
<dbReference type="GO" id="GO:0008289">
    <property type="term" value="F:lipid binding"/>
    <property type="evidence" value="ECO:0007669"/>
    <property type="project" value="UniProtKB-KW"/>
</dbReference>
<dbReference type="Gene3D" id="3.40.50.10170">
    <property type="match status" value="1"/>
</dbReference>
<dbReference type="InterPro" id="IPR003797">
    <property type="entry name" value="DegV"/>
</dbReference>
<dbReference type="InterPro" id="IPR050270">
    <property type="entry name" value="DegV_domain_contain"/>
</dbReference>
<dbReference type="EMBL" id="QSQN01000008">
    <property type="protein sequence ID" value="RGK41444.1"/>
    <property type="molecule type" value="Genomic_DNA"/>
</dbReference>
<sequence>MSVRIFTDSASDITLQEMEEKQIGLIAMPLLCGEKTYIDDKTIPMTTFWEMLLDGVNIKTSLPSPECFVKIFEEAKNKKEEVVCILISSGFSGTYQGAMLAKSMVDYEGIYIIDSKCAAAAEKQIAFYACELREKGMSGKEIAEELEKFRSRVRLIACLDTLEYLARGGRLPKTVAAIGNKLQFKPIITFTKEGEIEVVKKTRGAKKAMRDMAALAEECKIDPEFQAIPLFSQDDTNCREYMATLQEADLKAEMKQPEEIGATIATYIGPEAYGIVFVES</sequence>
<comment type="caution">
    <text evidence="2">The sequence shown here is derived from an EMBL/GenBank/DDBJ whole genome shotgun (WGS) entry which is preliminary data.</text>
</comment>
<proteinExistence type="predicted"/>
<evidence type="ECO:0000313" key="2">
    <source>
        <dbReference type="EMBL" id="RGK41444.1"/>
    </source>
</evidence>
<dbReference type="PANTHER" id="PTHR33434">
    <property type="entry name" value="DEGV DOMAIN-CONTAINING PROTEIN DR_1986-RELATED"/>
    <property type="match status" value="1"/>
</dbReference>
<dbReference type="SUPFAM" id="SSF82549">
    <property type="entry name" value="DAK1/DegV-like"/>
    <property type="match status" value="1"/>
</dbReference>
<dbReference type="AlphaFoldDB" id="A0A3E4LVK9"/>
<name>A0A3E4LVK9_9FIRM</name>
<organism evidence="2 3">
    <name type="scientific">[Ruminococcus] lactaris</name>
    <dbReference type="NCBI Taxonomy" id="46228"/>
    <lineage>
        <taxon>Bacteria</taxon>
        <taxon>Bacillati</taxon>
        <taxon>Bacillota</taxon>
        <taxon>Clostridia</taxon>
        <taxon>Lachnospirales</taxon>
        <taxon>Lachnospiraceae</taxon>
        <taxon>Mediterraneibacter</taxon>
    </lineage>
</organism>
<keyword evidence="1" id="KW-0446">Lipid-binding</keyword>